<comment type="subcellular location">
    <subcellularLocation>
        <location evidence="2">Membrane</location>
        <topology evidence="2">Single-pass membrane protein</topology>
    </subcellularLocation>
</comment>
<keyword evidence="9" id="KW-0833">Ubl conjugation pathway</keyword>
<evidence type="ECO:0000313" key="20">
    <source>
        <dbReference type="EMBL" id="KAK6804657.1"/>
    </source>
</evidence>
<dbReference type="InterPro" id="IPR046948">
    <property type="entry name" value="ATL20-22-like"/>
</dbReference>
<dbReference type="InterPro" id="IPR025287">
    <property type="entry name" value="WAK_GUB"/>
</dbReference>
<evidence type="ECO:0000256" key="8">
    <source>
        <dbReference type="ARBA" id="ARBA00022771"/>
    </source>
</evidence>
<evidence type="ECO:0000256" key="10">
    <source>
        <dbReference type="ARBA" id="ARBA00022833"/>
    </source>
</evidence>
<dbReference type="GO" id="GO:0004674">
    <property type="term" value="F:protein serine/threonine kinase activity"/>
    <property type="evidence" value="ECO:0007669"/>
    <property type="project" value="UniProtKB-EC"/>
</dbReference>
<dbReference type="InterPro" id="IPR013083">
    <property type="entry name" value="Znf_RING/FYVE/PHD"/>
</dbReference>
<keyword evidence="12 18" id="KW-0472">Membrane</keyword>
<evidence type="ECO:0000256" key="3">
    <source>
        <dbReference type="ARBA" id="ARBA00004906"/>
    </source>
</evidence>
<evidence type="ECO:0000256" key="11">
    <source>
        <dbReference type="ARBA" id="ARBA00022989"/>
    </source>
</evidence>
<evidence type="ECO:0000256" key="5">
    <source>
        <dbReference type="ARBA" id="ARBA00022692"/>
    </source>
</evidence>
<dbReference type="SMART" id="SM00184">
    <property type="entry name" value="RING"/>
    <property type="match status" value="1"/>
</dbReference>
<keyword evidence="8 17" id="KW-0863">Zinc-finger</keyword>
<evidence type="ECO:0000313" key="21">
    <source>
        <dbReference type="Proteomes" id="UP001371456"/>
    </source>
</evidence>
<keyword evidence="6" id="KW-0479">Metal-binding</keyword>
<evidence type="ECO:0000256" key="7">
    <source>
        <dbReference type="ARBA" id="ARBA00022729"/>
    </source>
</evidence>
<evidence type="ECO:0000256" key="12">
    <source>
        <dbReference type="ARBA" id="ARBA00023136"/>
    </source>
</evidence>
<evidence type="ECO:0000256" key="17">
    <source>
        <dbReference type="PROSITE-ProRule" id="PRU00175"/>
    </source>
</evidence>
<dbReference type="Proteomes" id="UP001371456">
    <property type="component" value="Unassembled WGS sequence"/>
</dbReference>
<comment type="caution">
    <text evidence="20">The sequence shown here is derived from an EMBL/GenBank/DDBJ whole genome shotgun (WGS) entry which is preliminary data.</text>
</comment>
<evidence type="ECO:0000256" key="13">
    <source>
        <dbReference type="ARBA" id="ARBA00023180"/>
    </source>
</evidence>
<dbReference type="PROSITE" id="PS50089">
    <property type="entry name" value="ZF_RING_2"/>
    <property type="match status" value="1"/>
</dbReference>
<evidence type="ECO:0000256" key="4">
    <source>
        <dbReference type="ARBA" id="ARBA00022679"/>
    </source>
</evidence>
<dbReference type="GO" id="GO:0061630">
    <property type="term" value="F:ubiquitin protein ligase activity"/>
    <property type="evidence" value="ECO:0007669"/>
    <property type="project" value="UniProtKB-EC"/>
</dbReference>
<dbReference type="EMBL" id="JBANQN010000001">
    <property type="protein sequence ID" value="KAK6804657.1"/>
    <property type="molecule type" value="Genomic_DNA"/>
</dbReference>
<keyword evidence="5 18" id="KW-0812">Transmembrane</keyword>
<evidence type="ECO:0000256" key="15">
    <source>
        <dbReference type="ARBA" id="ARBA00047899"/>
    </source>
</evidence>
<dbReference type="CDD" id="cd16461">
    <property type="entry name" value="RING-H2_EL5-like"/>
    <property type="match status" value="1"/>
</dbReference>
<keyword evidence="21" id="KW-1185">Reference proteome</keyword>
<proteinExistence type="inferred from homology"/>
<keyword evidence="7" id="KW-0732">Signal</keyword>
<keyword evidence="11 18" id="KW-1133">Transmembrane helix</keyword>
<feature type="transmembrane region" description="Helical" evidence="18">
    <location>
        <begin position="272"/>
        <end position="297"/>
    </location>
</feature>
<dbReference type="Pfam" id="PF14380">
    <property type="entry name" value="WAK_assoc"/>
    <property type="match status" value="1"/>
</dbReference>
<dbReference type="SUPFAM" id="SSF57850">
    <property type="entry name" value="RING/U-box"/>
    <property type="match status" value="1"/>
</dbReference>
<dbReference type="Pfam" id="PF13639">
    <property type="entry name" value="zf-RING_2"/>
    <property type="match status" value="1"/>
</dbReference>
<dbReference type="AlphaFoldDB" id="A0AAN8UFR6"/>
<evidence type="ECO:0000256" key="14">
    <source>
        <dbReference type="ARBA" id="ARBA00024209"/>
    </source>
</evidence>
<organism evidence="20 21">
    <name type="scientific">Solanum bulbocastanum</name>
    <name type="common">Wild potato</name>
    <dbReference type="NCBI Taxonomy" id="147425"/>
    <lineage>
        <taxon>Eukaryota</taxon>
        <taxon>Viridiplantae</taxon>
        <taxon>Streptophyta</taxon>
        <taxon>Embryophyta</taxon>
        <taxon>Tracheophyta</taxon>
        <taxon>Spermatophyta</taxon>
        <taxon>Magnoliopsida</taxon>
        <taxon>eudicotyledons</taxon>
        <taxon>Gunneridae</taxon>
        <taxon>Pentapetalae</taxon>
        <taxon>asterids</taxon>
        <taxon>lamiids</taxon>
        <taxon>Solanales</taxon>
        <taxon>Solanaceae</taxon>
        <taxon>Solanoideae</taxon>
        <taxon>Solaneae</taxon>
        <taxon>Solanum</taxon>
    </lineage>
</organism>
<evidence type="ECO:0000256" key="18">
    <source>
        <dbReference type="SAM" id="Phobius"/>
    </source>
</evidence>
<dbReference type="GO" id="GO:0008270">
    <property type="term" value="F:zinc ion binding"/>
    <property type="evidence" value="ECO:0007669"/>
    <property type="project" value="UniProtKB-KW"/>
</dbReference>
<dbReference type="PANTHER" id="PTHR46279:SF32">
    <property type="entry name" value="RING-H2 FINGER PROTEIN ATL21A"/>
    <property type="match status" value="1"/>
</dbReference>
<keyword evidence="10" id="KW-0862">Zinc</keyword>
<evidence type="ECO:0000256" key="1">
    <source>
        <dbReference type="ARBA" id="ARBA00000900"/>
    </source>
</evidence>
<evidence type="ECO:0000256" key="16">
    <source>
        <dbReference type="ARBA" id="ARBA00048679"/>
    </source>
</evidence>
<accession>A0AAN8UFR6</accession>
<comment type="similarity">
    <text evidence="14">Belongs to the RING-type zinc finger family. ATL subfamily.</text>
</comment>
<dbReference type="InterPro" id="IPR001841">
    <property type="entry name" value="Znf_RING"/>
</dbReference>
<dbReference type="InterPro" id="IPR032872">
    <property type="entry name" value="WAK_assoc_C"/>
</dbReference>
<comment type="catalytic activity">
    <reaction evidence="15">
        <text>L-threonyl-[protein] + ATP = O-phospho-L-threonyl-[protein] + ADP + H(+)</text>
        <dbReference type="Rhea" id="RHEA:46608"/>
        <dbReference type="Rhea" id="RHEA-COMP:11060"/>
        <dbReference type="Rhea" id="RHEA-COMP:11605"/>
        <dbReference type="ChEBI" id="CHEBI:15378"/>
        <dbReference type="ChEBI" id="CHEBI:30013"/>
        <dbReference type="ChEBI" id="CHEBI:30616"/>
        <dbReference type="ChEBI" id="CHEBI:61977"/>
        <dbReference type="ChEBI" id="CHEBI:456216"/>
        <dbReference type="EC" id="2.7.11.1"/>
    </reaction>
</comment>
<evidence type="ECO:0000259" key="19">
    <source>
        <dbReference type="PROSITE" id="PS50089"/>
    </source>
</evidence>
<evidence type="ECO:0000256" key="6">
    <source>
        <dbReference type="ARBA" id="ARBA00022723"/>
    </source>
</evidence>
<evidence type="ECO:0000256" key="2">
    <source>
        <dbReference type="ARBA" id="ARBA00004167"/>
    </source>
</evidence>
<keyword evidence="4" id="KW-0808">Transferase</keyword>
<protein>
    <recommendedName>
        <fullName evidence="19">RING-type domain-containing protein</fullName>
    </recommendedName>
</protein>
<dbReference type="GO" id="GO:0016020">
    <property type="term" value="C:membrane"/>
    <property type="evidence" value="ECO:0007669"/>
    <property type="project" value="UniProtKB-SubCell"/>
</dbReference>
<dbReference type="Gene3D" id="3.30.40.10">
    <property type="entry name" value="Zinc/RING finger domain, C3HC4 (zinc finger)"/>
    <property type="match status" value="1"/>
</dbReference>
<dbReference type="GO" id="GO:0030247">
    <property type="term" value="F:polysaccharide binding"/>
    <property type="evidence" value="ECO:0007669"/>
    <property type="project" value="InterPro"/>
</dbReference>
<gene>
    <name evidence="20" type="ORF">RDI58_002441</name>
</gene>
<reference evidence="20 21" key="1">
    <citation type="submission" date="2024-02" db="EMBL/GenBank/DDBJ databases">
        <title>de novo genome assembly of Solanum bulbocastanum strain 11H21.</title>
        <authorList>
            <person name="Hosaka A.J."/>
        </authorList>
    </citation>
    <scope>NUCLEOTIDE SEQUENCE [LARGE SCALE GENOMIC DNA]</scope>
    <source>
        <tissue evidence="20">Young leaves</tissue>
    </source>
</reference>
<name>A0AAN8UFR6_SOLBU</name>
<comment type="catalytic activity">
    <reaction evidence="16">
        <text>L-seryl-[protein] + ATP = O-phospho-L-seryl-[protein] + ADP + H(+)</text>
        <dbReference type="Rhea" id="RHEA:17989"/>
        <dbReference type="Rhea" id="RHEA-COMP:9863"/>
        <dbReference type="Rhea" id="RHEA-COMP:11604"/>
        <dbReference type="ChEBI" id="CHEBI:15378"/>
        <dbReference type="ChEBI" id="CHEBI:29999"/>
        <dbReference type="ChEBI" id="CHEBI:30616"/>
        <dbReference type="ChEBI" id="CHEBI:83421"/>
        <dbReference type="ChEBI" id="CHEBI:456216"/>
        <dbReference type="EC" id="2.7.11.1"/>
    </reaction>
</comment>
<dbReference type="PANTHER" id="PTHR46279">
    <property type="entry name" value="RING/U-BOX SUPERFAMILY PROTEIN"/>
    <property type="match status" value="1"/>
</dbReference>
<evidence type="ECO:0000256" key="9">
    <source>
        <dbReference type="ARBA" id="ARBA00022786"/>
    </source>
</evidence>
<sequence>MLSYSVFSFDSSVYLRQNVILFHLSVLRFIQLKNMDNMLVFFVSFLLFSSVYANYDCPLDSICGNNRFNIRFPFGLQGPQNLQHCSYPGFNLKCNNQGRGILNLPGAGDFYVRDINYLTQEIQLYDPSNCLPKRLIDFQMPSLSVFKSVSYWNYTFLTCSTDLVRSRFSVIDCMSNSTISTLATSSISLASQMKRLYNCSVKSTVSIPVSWTPENEAVFSTDLSNDLVLTWDEPNCKDCESKRNFCGFKNSTTGEIQCFDASGSGSADRIKIFRIIALALVIPAILCSMCVAFYICYDQRREIRQSLFDLPTTNAGGAAIVPHEAETTTGLDDSTIESYTKVVLGESRRVPGKNHLTCSICLADYHPKETVRCIPECEHCFHAECIDEWLKINGTCPVCRNNPSPVHVNFV</sequence>
<dbReference type="Pfam" id="PF13947">
    <property type="entry name" value="GUB_WAK_bind"/>
    <property type="match status" value="1"/>
</dbReference>
<comment type="pathway">
    <text evidence="3">Protein modification; protein ubiquitination.</text>
</comment>
<feature type="domain" description="RING-type" evidence="19">
    <location>
        <begin position="358"/>
        <end position="400"/>
    </location>
</feature>
<keyword evidence="13" id="KW-0325">Glycoprotein</keyword>
<comment type="catalytic activity">
    <reaction evidence="1">
        <text>S-ubiquitinyl-[E2 ubiquitin-conjugating enzyme]-L-cysteine + [acceptor protein]-L-lysine = [E2 ubiquitin-conjugating enzyme]-L-cysteine + N(6)-ubiquitinyl-[acceptor protein]-L-lysine.</text>
        <dbReference type="EC" id="2.3.2.27"/>
    </reaction>
</comment>